<dbReference type="SMART" id="SM00421">
    <property type="entry name" value="HTH_LUXR"/>
    <property type="match status" value="1"/>
</dbReference>
<dbReference type="SUPFAM" id="SSF52540">
    <property type="entry name" value="P-loop containing nucleoside triphosphate hydrolases"/>
    <property type="match status" value="1"/>
</dbReference>
<evidence type="ECO:0000259" key="4">
    <source>
        <dbReference type="PROSITE" id="PS50043"/>
    </source>
</evidence>
<feature type="region of interest" description="Disordered" evidence="3">
    <location>
        <begin position="946"/>
        <end position="979"/>
    </location>
</feature>
<evidence type="ECO:0000313" key="6">
    <source>
        <dbReference type="Proteomes" id="UP001595912"/>
    </source>
</evidence>
<dbReference type="PROSITE" id="PS00622">
    <property type="entry name" value="HTH_LUXR_1"/>
    <property type="match status" value="1"/>
</dbReference>
<sequence length="979" mass="105819">MIAADFPGRSPIVFPMRIIHTGQLVGSRTVVNLLGRTAELELIEALLAEHSPTGLCLLLRGEPGIGKTSLLDAAAVRAEAAGLRVLHASGVESEAEISFSALHQLLYPLRERAGRLAAGQRDVVDRIFDLAQAASLDALVVSTAVLALLGEVGAERRVLLIVDDVQWLDRASATVLGFVARRLADTPVAFLATARTGAVSCFDEVRLPQLDVRPLDEQPAATLLDSWYPRLAPSVRRRLLDEAAGNPLALRELPVTLTDRQRHGQDPLPVLLPLSGRLEAAFAPAIESLPAQTRHVLLLATLEPDASLAMLLPATGRADVDDLESARQAGLVFADPVASRMSFRPPMIRSVIVQLSSPAERRAVHQTLADVADDPCPRAWHLAEAATGPDEAVAHALEQAFLAEFRRGGAATAVTALVRAAELSPQPADRSRRLIEAAYLASSTGPLDQVPRLLADARKADDARLVSGTRSGSVFAAATATYLLHADGDADGAYRLLTQALDDAATAKPTSEWIDDLLYALLFVCIYAARPMFWDLLGNALARFDPQAAMPLRLCYDAFTHSARTSATVHEGLARAFAALPTEAAPQWLIPLAFAAMRMDALSDYRHLVWHMIERERDGGAIVLALTGLLLLTIDSYHRGQWDEVETLAREGLDLAVANGYHLLKAQLRIRQALVAAARGNADLAQSLTSEVMTWAEPRGIGLTQAFARQVRAIADLGRGDYEDAYAQTSWIGLPGIPGTGIPARWMVMDLVEADMRTGRVEEARAHVAAAQQAGVPRVSTRSALITAGAAALAAPDDQAGALFEAALSLPDADRWPWEHARVHLAYGQWLRRTRDTTRARLHLRGAIETFNQLHAEPWAQRARDELRATGVATATTRPDTRTPALTAQERQIATLAATGLTNKQIGQQLFLSHRTVGAHLHRIFPKLGITSRAALRAALETITVDEHDQAPRPASPTPKIKTANEPVRQRTAEHRRIA</sequence>
<dbReference type="InterPro" id="IPR000792">
    <property type="entry name" value="Tscrpt_reg_LuxR_C"/>
</dbReference>
<dbReference type="EMBL" id="JBHSIU010000027">
    <property type="protein sequence ID" value="MFC5000538.1"/>
    <property type="molecule type" value="Genomic_DNA"/>
</dbReference>
<feature type="compositionally biased region" description="Basic and acidic residues" evidence="3">
    <location>
        <begin position="968"/>
        <end position="979"/>
    </location>
</feature>
<keyword evidence="1" id="KW-0547">Nucleotide-binding</keyword>
<keyword evidence="2 5" id="KW-0067">ATP-binding</keyword>
<dbReference type="SUPFAM" id="SSF46894">
    <property type="entry name" value="C-terminal effector domain of the bipartite response regulators"/>
    <property type="match status" value="1"/>
</dbReference>
<feature type="domain" description="HTH luxR-type" evidence="4">
    <location>
        <begin position="879"/>
        <end position="944"/>
    </location>
</feature>
<dbReference type="PANTHER" id="PTHR16305">
    <property type="entry name" value="TESTICULAR SOLUBLE ADENYLYL CYCLASE"/>
    <property type="match status" value="1"/>
</dbReference>
<evidence type="ECO:0000313" key="5">
    <source>
        <dbReference type="EMBL" id="MFC5000538.1"/>
    </source>
</evidence>
<dbReference type="PANTHER" id="PTHR16305:SF35">
    <property type="entry name" value="TRANSCRIPTIONAL ACTIVATOR DOMAIN"/>
    <property type="match status" value="1"/>
</dbReference>
<dbReference type="GO" id="GO:0005524">
    <property type="term" value="F:ATP binding"/>
    <property type="evidence" value="ECO:0007669"/>
    <property type="project" value="UniProtKB-KW"/>
</dbReference>
<comment type="caution">
    <text evidence="5">The sequence shown here is derived from an EMBL/GenBank/DDBJ whole genome shotgun (WGS) entry which is preliminary data.</text>
</comment>
<dbReference type="InterPro" id="IPR041664">
    <property type="entry name" value="AAA_16"/>
</dbReference>
<name>A0ABV9VW53_9ACTN</name>
<gene>
    <name evidence="5" type="ORF">ACFPIJ_22215</name>
</gene>
<dbReference type="CDD" id="cd06170">
    <property type="entry name" value="LuxR_C_like"/>
    <property type="match status" value="1"/>
</dbReference>
<organism evidence="5 6">
    <name type="scientific">Dactylosporangium cerinum</name>
    <dbReference type="NCBI Taxonomy" id="1434730"/>
    <lineage>
        <taxon>Bacteria</taxon>
        <taxon>Bacillati</taxon>
        <taxon>Actinomycetota</taxon>
        <taxon>Actinomycetes</taxon>
        <taxon>Micromonosporales</taxon>
        <taxon>Micromonosporaceae</taxon>
        <taxon>Dactylosporangium</taxon>
    </lineage>
</organism>
<evidence type="ECO:0000256" key="3">
    <source>
        <dbReference type="SAM" id="MobiDB-lite"/>
    </source>
</evidence>
<dbReference type="PROSITE" id="PS50043">
    <property type="entry name" value="HTH_LUXR_2"/>
    <property type="match status" value="1"/>
</dbReference>
<dbReference type="Pfam" id="PF13191">
    <property type="entry name" value="AAA_16"/>
    <property type="match status" value="1"/>
</dbReference>
<dbReference type="Gene3D" id="3.40.50.300">
    <property type="entry name" value="P-loop containing nucleotide triphosphate hydrolases"/>
    <property type="match status" value="1"/>
</dbReference>
<dbReference type="InterPro" id="IPR027417">
    <property type="entry name" value="P-loop_NTPase"/>
</dbReference>
<dbReference type="Pfam" id="PF00196">
    <property type="entry name" value="GerE"/>
    <property type="match status" value="1"/>
</dbReference>
<protein>
    <submittedName>
        <fullName evidence="5">ATP-binding protein</fullName>
    </submittedName>
</protein>
<dbReference type="Proteomes" id="UP001595912">
    <property type="component" value="Unassembled WGS sequence"/>
</dbReference>
<proteinExistence type="predicted"/>
<dbReference type="Gene3D" id="1.10.10.10">
    <property type="entry name" value="Winged helix-like DNA-binding domain superfamily/Winged helix DNA-binding domain"/>
    <property type="match status" value="1"/>
</dbReference>
<evidence type="ECO:0000256" key="2">
    <source>
        <dbReference type="ARBA" id="ARBA00022840"/>
    </source>
</evidence>
<dbReference type="RefSeq" id="WP_380117091.1">
    <property type="nucleotide sequence ID" value="NZ_JBHSIU010000027.1"/>
</dbReference>
<dbReference type="InterPro" id="IPR036388">
    <property type="entry name" value="WH-like_DNA-bd_sf"/>
</dbReference>
<reference evidence="6" key="1">
    <citation type="journal article" date="2019" name="Int. J. Syst. Evol. Microbiol.">
        <title>The Global Catalogue of Microorganisms (GCM) 10K type strain sequencing project: providing services to taxonomists for standard genome sequencing and annotation.</title>
        <authorList>
            <consortium name="The Broad Institute Genomics Platform"/>
            <consortium name="The Broad Institute Genome Sequencing Center for Infectious Disease"/>
            <person name="Wu L."/>
            <person name="Ma J."/>
        </authorList>
    </citation>
    <scope>NUCLEOTIDE SEQUENCE [LARGE SCALE GENOMIC DNA]</scope>
    <source>
        <strain evidence="6">CGMCC 4.7152</strain>
    </source>
</reference>
<dbReference type="PRINTS" id="PR00038">
    <property type="entry name" value="HTHLUXR"/>
</dbReference>
<evidence type="ECO:0000256" key="1">
    <source>
        <dbReference type="ARBA" id="ARBA00022741"/>
    </source>
</evidence>
<keyword evidence="6" id="KW-1185">Reference proteome</keyword>
<dbReference type="InterPro" id="IPR016032">
    <property type="entry name" value="Sig_transdc_resp-reg_C-effctor"/>
</dbReference>
<accession>A0ABV9VW53</accession>